<dbReference type="RefSeq" id="WP_135620414.1">
    <property type="nucleotide sequence ID" value="NZ_RQGG01000043.1"/>
</dbReference>
<evidence type="ECO:0000313" key="2">
    <source>
        <dbReference type="Proteomes" id="UP000297609"/>
    </source>
</evidence>
<keyword evidence="2" id="KW-1185">Reference proteome</keyword>
<reference evidence="1" key="1">
    <citation type="journal article" date="2019" name="PLoS Negl. Trop. Dis.">
        <title>Revisiting the worldwide diversity of Leptospira species in the environment.</title>
        <authorList>
            <person name="Vincent A.T."/>
            <person name="Schiettekatte O."/>
            <person name="Bourhy P."/>
            <person name="Veyrier F.J."/>
            <person name="Picardeau M."/>
        </authorList>
    </citation>
    <scope>NUCLEOTIDE SEQUENCE [LARGE SCALE GENOMIC DNA]</scope>
    <source>
        <strain evidence="1">201702454</strain>
    </source>
</reference>
<evidence type="ECO:0000313" key="1">
    <source>
        <dbReference type="EMBL" id="TGL48743.1"/>
    </source>
</evidence>
<dbReference type="Proteomes" id="UP000297609">
    <property type="component" value="Unassembled WGS sequence"/>
</dbReference>
<sequence>MKILATIALFVLLILPLTTKEKSLKRMYVSAKDVVIKETPDLEAEEVGSLELGDYPLVVSYVSHKGKAK</sequence>
<comment type="caution">
    <text evidence="1">The sequence shown here is derived from an EMBL/GenBank/DDBJ whole genome shotgun (WGS) entry which is preliminary data.</text>
</comment>
<gene>
    <name evidence="1" type="ORF">EHQ59_14795</name>
</gene>
<dbReference type="AlphaFoldDB" id="A0A4R9JPZ9"/>
<organism evidence="1 2">
    <name type="scientific">Leptospira kemamanensis</name>
    <dbReference type="NCBI Taxonomy" id="2484942"/>
    <lineage>
        <taxon>Bacteria</taxon>
        <taxon>Pseudomonadati</taxon>
        <taxon>Spirochaetota</taxon>
        <taxon>Spirochaetia</taxon>
        <taxon>Leptospirales</taxon>
        <taxon>Leptospiraceae</taxon>
        <taxon>Leptospira</taxon>
    </lineage>
</organism>
<name>A0A4R9JPZ9_9LEPT</name>
<proteinExistence type="predicted"/>
<accession>A0A4R9JPZ9</accession>
<protein>
    <submittedName>
        <fullName evidence="1">Uncharacterized protein</fullName>
    </submittedName>
</protein>
<dbReference type="EMBL" id="RQGG01000043">
    <property type="protein sequence ID" value="TGL48743.1"/>
    <property type="molecule type" value="Genomic_DNA"/>
</dbReference>